<evidence type="ECO:0000313" key="1">
    <source>
        <dbReference type="EMBL" id="MBB4660262.1"/>
    </source>
</evidence>
<proteinExistence type="predicted"/>
<gene>
    <name evidence="1" type="ORF">GGQ59_002812</name>
</gene>
<protein>
    <submittedName>
        <fullName evidence="1">Uncharacterized protein</fullName>
    </submittedName>
</protein>
<sequence length="124" mass="14474">MRAQLQRKPDVTHETHEQVIMRFWQTNVGDGKRGRRSGHKVVIPALTDQPRPIVYQSDYAEERIKHEIAEAEDNIYRKGFLVPLIYEHYGERLLVYHLVEVHAVFDVDDPTELTPSELPSPDED</sequence>
<reference evidence="1 2" key="1">
    <citation type="submission" date="2020-08" db="EMBL/GenBank/DDBJ databases">
        <title>Genomic Encyclopedia of Type Strains, Phase IV (KMG-IV): sequencing the most valuable type-strain genomes for metagenomic binning, comparative biology and taxonomic classification.</title>
        <authorList>
            <person name="Goeker M."/>
        </authorList>
    </citation>
    <scope>NUCLEOTIDE SEQUENCE [LARGE SCALE GENOMIC DNA]</scope>
    <source>
        <strain evidence="1 2">DSM 102850</strain>
    </source>
</reference>
<dbReference type="EMBL" id="JACHOB010000007">
    <property type="protein sequence ID" value="MBB4660262.1"/>
    <property type="molecule type" value="Genomic_DNA"/>
</dbReference>
<evidence type="ECO:0000313" key="2">
    <source>
        <dbReference type="Proteomes" id="UP000563524"/>
    </source>
</evidence>
<name>A0A840I6Z3_9PROT</name>
<dbReference type="AlphaFoldDB" id="A0A840I6Z3"/>
<dbReference type="RefSeq" id="WP_183819655.1">
    <property type="nucleotide sequence ID" value="NZ_JACHOB010000007.1"/>
</dbReference>
<keyword evidence="2" id="KW-1185">Reference proteome</keyword>
<organism evidence="1 2">
    <name type="scientific">Parvularcula dongshanensis</name>
    <dbReference type="NCBI Taxonomy" id="1173995"/>
    <lineage>
        <taxon>Bacteria</taxon>
        <taxon>Pseudomonadati</taxon>
        <taxon>Pseudomonadota</taxon>
        <taxon>Alphaproteobacteria</taxon>
        <taxon>Parvularculales</taxon>
        <taxon>Parvularculaceae</taxon>
        <taxon>Parvularcula</taxon>
    </lineage>
</organism>
<comment type="caution">
    <text evidence="1">The sequence shown here is derived from an EMBL/GenBank/DDBJ whole genome shotgun (WGS) entry which is preliminary data.</text>
</comment>
<accession>A0A840I6Z3</accession>
<dbReference type="Proteomes" id="UP000563524">
    <property type="component" value="Unassembled WGS sequence"/>
</dbReference>